<dbReference type="SMART" id="SM00409">
    <property type="entry name" value="IG"/>
    <property type="match status" value="1"/>
</dbReference>
<proteinExistence type="predicted"/>
<dbReference type="InterPro" id="IPR003599">
    <property type="entry name" value="Ig_sub"/>
</dbReference>
<dbReference type="PANTHER" id="PTHR23268:SF31">
    <property type="entry name" value="T CELL RECEPTOR BETA VARIABLE 30"/>
    <property type="match status" value="1"/>
</dbReference>
<feature type="signal peptide" evidence="3">
    <location>
        <begin position="1"/>
        <end position="19"/>
    </location>
</feature>
<evidence type="ECO:0000256" key="1">
    <source>
        <dbReference type="ARBA" id="ARBA00022729"/>
    </source>
</evidence>
<keyword evidence="1 3" id="KW-0732">Signal</keyword>
<dbReference type="Gene3D" id="2.60.40.10">
    <property type="entry name" value="Immunoglobulins"/>
    <property type="match status" value="1"/>
</dbReference>
<dbReference type="InterPro" id="IPR050413">
    <property type="entry name" value="TCR_beta_variable"/>
</dbReference>
<feature type="chain" id="PRO_5040300183" description="Ig-like domain-containing protein" evidence="3">
    <location>
        <begin position="20"/>
        <end position="122"/>
    </location>
</feature>
<dbReference type="GO" id="GO:0007166">
    <property type="term" value="P:cell surface receptor signaling pathway"/>
    <property type="evidence" value="ECO:0007669"/>
    <property type="project" value="TreeGrafter"/>
</dbReference>
<evidence type="ECO:0000256" key="2">
    <source>
        <dbReference type="ARBA" id="ARBA00022859"/>
    </source>
</evidence>
<evidence type="ECO:0000259" key="4">
    <source>
        <dbReference type="PROSITE" id="PS50835"/>
    </source>
</evidence>
<organism evidence="5 6">
    <name type="scientific">Phrynocephalus forsythii</name>
    <dbReference type="NCBI Taxonomy" id="171643"/>
    <lineage>
        <taxon>Eukaryota</taxon>
        <taxon>Metazoa</taxon>
        <taxon>Chordata</taxon>
        <taxon>Craniata</taxon>
        <taxon>Vertebrata</taxon>
        <taxon>Euteleostomi</taxon>
        <taxon>Lepidosauria</taxon>
        <taxon>Squamata</taxon>
        <taxon>Bifurcata</taxon>
        <taxon>Unidentata</taxon>
        <taxon>Episquamata</taxon>
        <taxon>Toxicofera</taxon>
        <taxon>Iguania</taxon>
        <taxon>Acrodonta</taxon>
        <taxon>Agamidae</taxon>
        <taxon>Agaminae</taxon>
        <taxon>Phrynocephalus</taxon>
    </lineage>
</organism>
<dbReference type="EMBL" id="JAPFRF010000004">
    <property type="protein sequence ID" value="KAJ7335398.1"/>
    <property type="molecule type" value="Genomic_DNA"/>
</dbReference>
<comment type="caution">
    <text evidence="5">The sequence shown here is derived from an EMBL/GenBank/DDBJ whole genome shotgun (WGS) entry which is preliminary data.</text>
</comment>
<dbReference type="InterPro" id="IPR013783">
    <property type="entry name" value="Ig-like_fold"/>
</dbReference>
<dbReference type="PROSITE" id="PS50835">
    <property type="entry name" value="IG_LIKE"/>
    <property type="match status" value="1"/>
</dbReference>
<sequence length="122" mass="13439">MCSIPTFLLLAVGVPWVTPQTILQRPESVVQGARSTASLNCSVEGSSNPSLYWYRQTPGGWLEQLSYSIVTGSTNDAWPDHLKGTRPDDKNFNLEITNLRSNDTAVYYCAWSLTLGQVNASL</sequence>
<evidence type="ECO:0000256" key="3">
    <source>
        <dbReference type="SAM" id="SignalP"/>
    </source>
</evidence>
<dbReference type="AlphaFoldDB" id="A0A9Q0Y273"/>
<dbReference type="SMART" id="SM00406">
    <property type="entry name" value="IGv"/>
    <property type="match status" value="1"/>
</dbReference>
<feature type="domain" description="Ig-like" evidence="4">
    <location>
        <begin position="15"/>
        <end position="109"/>
    </location>
</feature>
<dbReference type="Proteomes" id="UP001142489">
    <property type="component" value="Unassembled WGS sequence"/>
</dbReference>
<dbReference type="Pfam" id="PF07686">
    <property type="entry name" value="V-set"/>
    <property type="match status" value="1"/>
</dbReference>
<keyword evidence="2" id="KW-0391">Immunity</keyword>
<evidence type="ECO:0000313" key="6">
    <source>
        <dbReference type="Proteomes" id="UP001142489"/>
    </source>
</evidence>
<evidence type="ECO:0000313" key="5">
    <source>
        <dbReference type="EMBL" id="KAJ7335398.1"/>
    </source>
</evidence>
<reference evidence="5" key="1">
    <citation type="journal article" date="2023" name="DNA Res.">
        <title>Chromosome-level genome assembly of Phrynocephalus forsythii using third-generation DNA sequencing and Hi-C analysis.</title>
        <authorList>
            <person name="Qi Y."/>
            <person name="Zhao W."/>
            <person name="Zhao Y."/>
            <person name="Niu C."/>
            <person name="Cao S."/>
            <person name="Zhang Y."/>
        </authorList>
    </citation>
    <scope>NUCLEOTIDE SEQUENCE</scope>
    <source>
        <tissue evidence="5">Muscle</tissue>
    </source>
</reference>
<name>A0A9Q0Y273_9SAUR</name>
<gene>
    <name evidence="5" type="ORF">JRQ81_013339</name>
</gene>
<accession>A0A9Q0Y273</accession>
<keyword evidence="6" id="KW-1185">Reference proteome</keyword>
<dbReference type="SUPFAM" id="SSF48726">
    <property type="entry name" value="Immunoglobulin"/>
    <property type="match status" value="1"/>
</dbReference>
<dbReference type="OrthoDB" id="9803478at2759"/>
<dbReference type="InterPro" id="IPR036179">
    <property type="entry name" value="Ig-like_dom_sf"/>
</dbReference>
<dbReference type="InterPro" id="IPR013106">
    <property type="entry name" value="Ig_V-set"/>
</dbReference>
<dbReference type="PANTHER" id="PTHR23268">
    <property type="entry name" value="T-CELL RECEPTOR BETA CHAIN"/>
    <property type="match status" value="1"/>
</dbReference>
<dbReference type="GO" id="GO:0005886">
    <property type="term" value="C:plasma membrane"/>
    <property type="evidence" value="ECO:0007669"/>
    <property type="project" value="TreeGrafter"/>
</dbReference>
<dbReference type="InterPro" id="IPR007110">
    <property type="entry name" value="Ig-like_dom"/>
</dbReference>
<protein>
    <recommendedName>
        <fullName evidence="4">Ig-like domain-containing protein</fullName>
    </recommendedName>
</protein>
<dbReference type="GO" id="GO:0002376">
    <property type="term" value="P:immune system process"/>
    <property type="evidence" value="ECO:0007669"/>
    <property type="project" value="UniProtKB-KW"/>
</dbReference>
<dbReference type="CDD" id="cd00099">
    <property type="entry name" value="IgV"/>
    <property type="match status" value="1"/>
</dbReference>